<evidence type="ECO:0000313" key="4">
    <source>
        <dbReference type="EMBL" id="AUB80452.1"/>
    </source>
</evidence>
<dbReference type="SUPFAM" id="SSF52540">
    <property type="entry name" value="P-loop containing nucleoside triphosphate hydrolases"/>
    <property type="match status" value="1"/>
</dbReference>
<dbReference type="EMBL" id="CP020370">
    <property type="protein sequence ID" value="AUB80452.1"/>
    <property type="molecule type" value="Genomic_DNA"/>
</dbReference>
<dbReference type="SMART" id="SM00220">
    <property type="entry name" value="S_TKc"/>
    <property type="match status" value="1"/>
</dbReference>
<dbReference type="InterPro" id="IPR000719">
    <property type="entry name" value="Prot_kinase_dom"/>
</dbReference>
<evidence type="ECO:0000256" key="1">
    <source>
        <dbReference type="SAM" id="Coils"/>
    </source>
</evidence>
<dbReference type="SUPFAM" id="SSF55874">
    <property type="entry name" value="ATPase domain of HSP90 chaperone/DNA topoisomerase II/histidine kinase"/>
    <property type="match status" value="1"/>
</dbReference>
<dbReference type="InterPro" id="IPR029016">
    <property type="entry name" value="GAF-like_dom_sf"/>
</dbReference>
<organism evidence="4 5">
    <name type="scientific">Candidatus Thiodictyon syntrophicum</name>
    <dbReference type="NCBI Taxonomy" id="1166950"/>
    <lineage>
        <taxon>Bacteria</taxon>
        <taxon>Pseudomonadati</taxon>
        <taxon>Pseudomonadota</taxon>
        <taxon>Gammaproteobacteria</taxon>
        <taxon>Chromatiales</taxon>
        <taxon>Chromatiaceae</taxon>
        <taxon>Thiodictyon</taxon>
    </lineage>
</organism>
<evidence type="ECO:0000313" key="5">
    <source>
        <dbReference type="Proteomes" id="UP000232638"/>
    </source>
</evidence>
<sequence>MPRVLEPPADAPGTQGGQGHGAALAARPVRPNEWRILERLQGLPGCPRLLPGDPGAPVPRVADFGGVPLGRSGLMGNPDLGRFLTLALALARAVARCHGRGVIHHDLNPAKILIRADDLRVQIIGFDLAATFAEDRSGFDPLDRLPGALAYLSPEQTGRMNRPVDYRTDLYSLGAVLYALATGAPPFAQTDTLGLIHAHLARSPAPPRDRAAWLPPRLSELILALLAKEPEERYQSAAGLADDLARLRRALRERADLDAVPLRARDLPLAPRPPRRLHGRDAELATLTAAFARVVAGATLGLFVAGYAGVGKTALIRELHRPATLANGLFISGKCEQFQRDRPLLAPSQCLRHLCQLLLAGSETAVAAWRERILAGLGPDAGALLEVLPELEALLGPQPPAPRIGPLEAQGRLRALLVALVRQVAAPTRPLVLFLDDLQWADAPSLDFLGALLEDAALAGLLLIGAYRDNEVDGSHPLRHRLRQPTAAGTPPVVLTLAGLTAPDLDALLADMLHIAPAQARSPATALFAKTNGNPFFTIALVNELHRGGALRPDPRRGRWHWDAATLLARPVSDNVVDLLAAGLSDLPSATAESLVAAACLGTDCTLGRLALATGTDPETLSGRLLPALERGILITPSALAVQRGDPAAALRFCHDRMQQAVQQRRDDAWRSRLHLAMARRFAQADKDPPRRLDAALHYAAAAPLIVEPVERARARDLLLAAAVGARQAGDYATGERLLRLGVDLLAADAWQREHGAAFGLHAELHLVLFSQARQSEADAIYAQLAANTSSPLLLVDPTATQIANLLNRALYDEAIALGCELLARLGMPVPRADLEQTLRHYRDLPADIFRAGTADPGTPAATGSALTRELESFYRQVAAGALEHLLQGRDLTDQRLAGAAKLLNHMIPAAHCSSSHPVLTTWLALRVARLWIENGYCAENIYGLVCACVAIIILRGDFTTAERLAGIALQVGATREGSRETARGLFVYTNHIGHWCNPLEEDVAYAHQAFAELLRAGDLEIASFTFYASQAALLDTGAQLAELEAETAAALRFTRKTGSTTAEKSYLPYRQLVRTLRGETTAPGSFNDAGFDEQAHQTALRGDPIPLAYFHIHRALAACLFNDHGALAHHVETALELGLAIHPDYATALINLLHSLTLARRVRETSAAARAPLLERLAINQAWLAARAAAAPMNFGHLHALVEAERLDALGHSALAFETFEQAMRQAQAHRRPWHQALITERAGHCYLRHGLEHAARALLAQAQALYRAWGATCKARAMLDELPFLGPSRAVGAGERRHDALNQEALLRASQALASERSLPQLVARVTALLGQLTGATDVQLLLRDETGAWYLEGGLRGAERLERITLQTAKERQVLPAGVLRLGLSTQAPVICDDAVIDSRFKADPHFAALPVCSLLGLPVLLHGRIGAFLILENRLYRAAFPVGQVETLSLLCGQLAISIDSARLYQSLEERVAEREQALKQAYERLTAAEVERSRTAERERLLQDMHDGFGSQLAGARLRIEHGELTQGQVAILLQECLDDLYLVVDTMSNEAGSLRNAIVDWRYRCERRLAEQPIRVDWQIELDACPPLAQRLILQLLRIMQEALSNGLKHARAGHIALQAIYRADGQLHIAVTDDGIGIPEAVAQGRGLGNMQSRARELGGELTVSRLARGTRVSLTLAEERFADPRTGNCSHKDTKNTK</sequence>
<dbReference type="CDD" id="cd16917">
    <property type="entry name" value="HATPase_UhpB-NarQ-NarX-like"/>
    <property type="match status" value="1"/>
</dbReference>
<dbReference type="Gene3D" id="3.40.50.300">
    <property type="entry name" value="P-loop containing nucleotide triphosphate hydrolases"/>
    <property type="match status" value="1"/>
</dbReference>
<reference evidence="4 5" key="1">
    <citation type="submission" date="2017-03" db="EMBL/GenBank/DDBJ databases">
        <title>Complete genome sequence of Candidatus 'Thiodictyon syntrophicum' sp. nov. strain Cad16T, a photolithoautotroph purple sulfur bacterium isolated from an alpine meromictic lake.</title>
        <authorList>
            <person name="Luedin S.M."/>
            <person name="Pothier J.F."/>
            <person name="Danza F."/>
            <person name="Storelli N."/>
            <person name="Wittwer M."/>
            <person name="Tonolla M."/>
        </authorList>
    </citation>
    <scope>NUCLEOTIDE SEQUENCE [LARGE SCALE GENOMIC DNA]</scope>
    <source>
        <strain evidence="4 5">Cad16T</strain>
    </source>
</reference>
<feature type="domain" description="Protein kinase" evidence="3">
    <location>
        <begin position="1"/>
        <end position="245"/>
    </location>
</feature>
<dbReference type="Pfam" id="PF00069">
    <property type="entry name" value="Pkinase"/>
    <property type="match status" value="1"/>
</dbReference>
<dbReference type="SMART" id="SM00387">
    <property type="entry name" value="HATPase_c"/>
    <property type="match status" value="1"/>
</dbReference>
<dbReference type="GO" id="GO:0005524">
    <property type="term" value="F:ATP binding"/>
    <property type="evidence" value="ECO:0007669"/>
    <property type="project" value="InterPro"/>
</dbReference>
<dbReference type="InterPro" id="IPR027417">
    <property type="entry name" value="P-loop_NTPase"/>
</dbReference>
<feature type="coiled-coil region" evidence="1">
    <location>
        <begin position="1469"/>
        <end position="1496"/>
    </location>
</feature>
<dbReference type="Proteomes" id="UP000232638">
    <property type="component" value="Chromosome"/>
</dbReference>
<dbReference type="SUPFAM" id="SSF55781">
    <property type="entry name" value="GAF domain-like"/>
    <property type="match status" value="1"/>
</dbReference>
<feature type="region of interest" description="Disordered" evidence="2">
    <location>
        <begin position="1"/>
        <end position="25"/>
    </location>
</feature>
<dbReference type="SMART" id="SM00065">
    <property type="entry name" value="GAF"/>
    <property type="match status" value="1"/>
</dbReference>
<dbReference type="PANTHER" id="PTHR43642:SF1">
    <property type="entry name" value="HYBRID SIGNAL TRANSDUCTION HISTIDINE KINASE G"/>
    <property type="match status" value="1"/>
</dbReference>
<dbReference type="PROSITE" id="PS50011">
    <property type="entry name" value="PROTEIN_KINASE_DOM"/>
    <property type="match status" value="1"/>
</dbReference>
<dbReference type="PANTHER" id="PTHR43642">
    <property type="entry name" value="HYBRID SIGNAL TRANSDUCTION HISTIDINE KINASE G"/>
    <property type="match status" value="1"/>
</dbReference>
<dbReference type="Pfam" id="PF02518">
    <property type="entry name" value="HATPase_c"/>
    <property type="match status" value="1"/>
</dbReference>
<dbReference type="InterPro" id="IPR003018">
    <property type="entry name" value="GAF"/>
</dbReference>
<accession>A0A2K8U4E4</accession>
<dbReference type="InterPro" id="IPR011009">
    <property type="entry name" value="Kinase-like_dom_sf"/>
</dbReference>
<evidence type="ECO:0000256" key="2">
    <source>
        <dbReference type="SAM" id="MobiDB-lite"/>
    </source>
</evidence>
<keyword evidence="1" id="KW-0175">Coiled coil</keyword>
<dbReference type="Gene3D" id="3.30.450.40">
    <property type="match status" value="1"/>
</dbReference>
<evidence type="ECO:0000259" key="3">
    <source>
        <dbReference type="PROSITE" id="PS50011"/>
    </source>
</evidence>
<keyword evidence="5" id="KW-1185">Reference proteome</keyword>
<dbReference type="Pfam" id="PF01590">
    <property type="entry name" value="GAF"/>
    <property type="match status" value="1"/>
</dbReference>
<protein>
    <recommendedName>
        <fullName evidence="3">Protein kinase domain-containing protein</fullName>
    </recommendedName>
</protein>
<gene>
    <name evidence="4" type="ORF">THSYN_05485</name>
</gene>
<dbReference type="Pfam" id="PF13191">
    <property type="entry name" value="AAA_16"/>
    <property type="match status" value="1"/>
</dbReference>
<dbReference type="Gene3D" id="3.30.565.10">
    <property type="entry name" value="Histidine kinase-like ATPase, C-terminal domain"/>
    <property type="match status" value="1"/>
</dbReference>
<dbReference type="KEGG" id="tsy:THSYN_05485"/>
<dbReference type="SUPFAM" id="SSF56112">
    <property type="entry name" value="Protein kinase-like (PK-like)"/>
    <property type="match status" value="1"/>
</dbReference>
<dbReference type="InterPro" id="IPR003594">
    <property type="entry name" value="HATPase_dom"/>
</dbReference>
<dbReference type="InterPro" id="IPR041664">
    <property type="entry name" value="AAA_16"/>
</dbReference>
<name>A0A2K8U4E4_9GAMM</name>
<proteinExistence type="predicted"/>
<dbReference type="Gene3D" id="1.10.510.10">
    <property type="entry name" value="Transferase(Phosphotransferase) domain 1"/>
    <property type="match status" value="1"/>
</dbReference>
<dbReference type="InterPro" id="IPR053159">
    <property type="entry name" value="Hybrid_Histidine_Kinase"/>
</dbReference>
<dbReference type="InterPro" id="IPR036890">
    <property type="entry name" value="HATPase_C_sf"/>
</dbReference>
<dbReference type="GO" id="GO:0004672">
    <property type="term" value="F:protein kinase activity"/>
    <property type="evidence" value="ECO:0007669"/>
    <property type="project" value="InterPro"/>
</dbReference>